<evidence type="ECO:0000313" key="2">
    <source>
        <dbReference type="EMBL" id="TGO49673.1"/>
    </source>
</evidence>
<comment type="caution">
    <text evidence="2">The sequence shown here is derived from an EMBL/GenBank/DDBJ whole genome shotgun (WGS) entry which is preliminary data.</text>
</comment>
<dbReference type="AlphaFoldDB" id="A0A4Z1HY02"/>
<accession>A0A4Z1HY02</accession>
<keyword evidence="1" id="KW-0732">Signal</keyword>
<sequence>MFICTPLLLFLSALSTTAIGGPETYSAQITPAPTTLQSLVLRDAADATTTTQGPTPEIVSVKPTPFPSFCCSYNTTKISDSLVKGSYVLNLNGFGNTDSSPVHSSETKDFNLCVHGLKNEIDDAFKSEDGYKQSLWCYPSYGGVNDTYVVIDMTVHPEDQGAALLKVVVSETQRGKHRVKSIDGLPSQKNWAPHWAASTVKVAEGSKPTQWMDPRTLIPDDATCQKGGSCFSQQTSNANQVASKLPVGYCKSNCD</sequence>
<name>A0A4Z1HY02_9HELO</name>
<proteinExistence type="predicted"/>
<reference evidence="2 3" key="1">
    <citation type="submission" date="2017-12" db="EMBL/GenBank/DDBJ databases">
        <title>Comparative genomics of Botrytis spp.</title>
        <authorList>
            <person name="Valero-Jimenez C.A."/>
            <person name="Tapia P."/>
            <person name="Veloso J."/>
            <person name="Silva-Moreno E."/>
            <person name="Staats M."/>
            <person name="Valdes J.H."/>
            <person name="Van Kan J.A.L."/>
        </authorList>
    </citation>
    <scope>NUCLEOTIDE SEQUENCE [LARGE SCALE GENOMIC DNA]</scope>
    <source>
        <strain evidence="2 3">MUCL2120</strain>
    </source>
</reference>
<dbReference type="OrthoDB" id="3537396at2759"/>
<protein>
    <submittedName>
        <fullName evidence="2">Uncharacterized protein</fullName>
    </submittedName>
</protein>
<gene>
    <name evidence="2" type="ORF">BOTNAR_0422g00040</name>
</gene>
<feature type="signal peptide" evidence="1">
    <location>
        <begin position="1"/>
        <end position="20"/>
    </location>
</feature>
<keyword evidence="3" id="KW-1185">Reference proteome</keyword>
<evidence type="ECO:0000313" key="3">
    <source>
        <dbReference type="Proteomes" id="UP000297452"/>
    </source>
</evidence>
<dbReference type="EMBL" id="PQXJ01000422">
    <property type="protein sequence ID" value="TGO49673.1"/>
    <property type="molecule type" value="Genomic_DNA"/>
</dbReference>
<dbReference type="Proteomes" id="UP000297452">
    <property type="component" value="Unassembled WGS sequence"/>
</dbReference>
<organism evidence="2 3">
    <name type="scientific">Botryotinia narcissicola</name>
    <dbReference type="NCBI Taxonomy" id="278944"/>
    <lineage>
        <taxon>Eukaryota</taxon>
        <taxon>Fungi</taxon>
        <taxon>Dikarya</taxon>
        <taxon>Ascomycota</taxon>
        <taxon>Pezizomycotina</taxon>
        <taxon>Leotiomycetes</taxon>
        <taxon>Helotiales</taxon>
        <taxon>Sclerotiniaceae</taxon>
        <taxon>Botryotinia</taxon>
    </lineage>
</organism>
<feature type="chain" id="PRO_5021302313" evidence="1">
    <location>
        <begin position="21"/>
        <end position="255"/>
    </location>
</feature>
<evidence type="ECO:0000256" key="1">
    <source>
        <dbReference type="SAM" id="SignalP"/>
    </source>
</evidence>